<accession>A0A2H0YS93</accession>
<dbReference type="AlphaFoldDB" id="A0A2H0YS93"/>
<feature type="domain" description="Secretion system C-terminal sorting" evidence="1">
    <location>
        <begin position="88"/>
        <end position="163"/>
    </location>
</feature>
<organism evidence="2 3">
    <name type="scientific">Candidatus Kerfeldbacteria bacterium CG08_land_8_20_14_0_20_42_7</name>
    <dbReference type="NCBI Taxonomy" id="2014245"/>
    <lineage>
        <taxon>Bacteria</taxon>
        <taxon>Candidatus Kerfeldiibacteriota</taxon>
    </lineage>
</organism>
<sequence>MTSSGWNPVMSYKIARYYETHGARNYWGEPSGYAYKVSGETWRQIFTGGSVAGPISITITESSASAKLTNDGELEFVLPQNFVLNQNYPNPFNPTTTISYSLPSETHVRLDIFNILGQCVQTLFDEHQSAGEHSVLWTSSGFSSGIYLYRIQTAEAIETKKMILLK</sequence>
<dbReference type="InterPro" id="IPR026444">
    <property type="entry name" value="Secre_tail"/>
</dbReference>
<evidence type="ECO:0000259" key="1">
    <source>
        <dbReference type="Pfam" id="PF18962"/>
    </source>
</evidence>
<dbReference type="Pfam" id="PF18962">
    <property type="entry name" value="Por_Secre_tail"/>
    <property type="match status" value="1"/>
</dbReference>
<dbReference type="EMBL" id="PEXV01000124">
    <property type="protein sequence ID" value="PIS41320.1"/>
    <property type="molecule type" value="Genomic_DNA"/>
</dbReference>
<evidence type="ECO:0000313" key="3">
    <source>
        <dbReference type="Proteomes" id="UP000228711"/>
    </source>
</evidence>
<dbReference type="Proteomes" id="UP000228711">
    <property type="component" value="Unassembled WGS sequence"/>
</dbReference>
<gene>
    <name evidence="2" type="ORF">COT25_03780</name>
</gene>
<reference evidence="3" key="1">
    <citation type="submission" date="2017-09" db="EMBL/GenBank/DDBJ databases">
        <title>Depth-based differentiation of microbial function through sediment-hosted aquifers and enrichment of novel symbionts in the deep terrestrial subsurface.</title>
        <authorList>
            <person name="Probst A.J."/>
            <person name="Ladd B."/>
            <person name="Jarett J.K."/>
            <person name="Geller-Mcgrath D.E."/>
            <person name="Sieber C.M.K."/>
            <person name="Emerson J.B."/>
            <person name="Anantharaman K."/>
            <person name="Thomas B.C."/>
            <person name="Malmstrom R."/>
            <person name="Stieglmeier M."/>
            <person name="Klingl A."/>
            <person name="Woyke T."/>
            <person name="Ryan C.M."/>
            <person name="Banfield J.F."/>
        </authorList>
    </citation>
    <scope>NUCLEOTIDE SEQUENCE [LARGE SCALE GENOMIC DNA]</scope>
</reference>
<proteinExistence type="predicted"/>
<dbReference type="Gene3D" id="2.60.40.4070">
    <property type="match status" value="1"/>
</dbReference>
<dbReference type="NCBIfam" id="TIGR04183">
    <property type="entry name" value="Por_Secre_tail"/>
    <property type="match status" value="1"/>
</dbReference>
<protein>
    <recommendedName>
        <fullName evidence="1">Secretion system C-terminal sorting domain-containing protein</fullName>
    </recommendedName>
</protein>
<name>A0A2H0YS93_9BACT</name>
<comment type="caution">
    <text evidence="2">The sequence shown here is derived from an EMBL/GenBank/DDBJ whole genome shotgun (WGS) entry which is preliminary data.</text>
</comment>
<evidence type="ECO:0000313" key="2">
    <source>
        <dbReference type="EMBL" id="PIS41320.1"/>
    </source>
</evidence>